<evidence type="ECO:0000256" key="4">
    <source>
        <dbReference type="ARBA" id="ARBA00023315"/>
    </source>
</evidence>
<dbReference type="InterPro" id="IPR016035">
    <property type="entry name" value="Acyl_Trfase/lysoPLipase"/>
</dbReference>
<feature type="active site" evidence="7">
    <location>
        <position position="92"/>
    </location>
</feature>
<dbReference type="PANTHER" id="PTHR42681">
    <property type="entry name" value="MALONYL-COA-ACYL CARRIER PROTEIN TRANSACYLASE, MITOCHONDRIAL"/>
    <property type="match status" value="1"/>
</dbReference>
<dbReference type="InterPro" id="IPR004410">
    <property type="entry name" value="Malonyl_CoA-ACP_transAc_FabD"/>
</dbReference>
<evidence type="ECO:0000256" key="6">
    <source>
        <dbReference type="PIRNR" id="PIRNR000446"/>
    </source>
</evidence>
<dbReference type="Gene3D" id="3.30.70.250">
    <property type="entry name" value="Malonyl-CoA ACP transacylase, ACP-binding"/>
    <property type="match status" value="1"/>
</dbReference>
<evidence type="ECO:0000256" key="5">
    <source>
        <dbReference type="ARBA" id="ARBA00048462"/>
    </source>
</evidence>
<evidence type="ECO:0000256" key="1">
    <source>
        <dbReference type="ARBA" id="ARBA00013258"/>
    </source>
</evidence>
<dbReference type="RefSeq" id="WP_189513305.1">
    <property type="nucleotide sequence ID" value="NZ_BMXG01000007.1"/>
</dbReference>
<dbReference type="AlphaFoldDB" id="A0A8J3DB06"/>
<comment type="catalytic activity">
    <reaction evidence="5 6">
        <text>holo-[ACP] + malonyl-CoA = malonyl-[ACP] + CoA</text>
        <dbReference type="Rhea" id="RHEA:41792"/>
        <dbReference type="Rhea" id="RHEA-COMP:9623"/>
        <dbReference type="Rhea" id="RHEA-COMP:9685"/>
        <dbReference type="ChEBI" id="CHEBI:57287"/>
        <dbReference type="ChEBI" id="CHEBI:57384"/>
        <dbReference type="ChEBI" id="CHEBI:64479"/>
        <dbReference type="ChEBI" id="CHEBI:78449"/>
        <dbReference type="EC" id="2.3.1.39"/>
    </reaction>
</comment>
<feature type="domain" description="Malonyl-CoA:ACP transacylase (MAT)" evidence="8">
    <location>
        <begin position="6"/>
        <end position="296"/>
    </location>
</feature>
<sequence>MAVAFIFSGQGAQAVGMGKTLCENSAAAQKVFDQANDVLGWDLKSACFDGPAETLTETRVCQPALYVHGVAVVETLRERGKLPQVGGVAGLSLGELTALHAAGVFDFATGLQVVAERGRLMQEACEATNGGMTSLLGGDLQAAYDLARKHDVDVANLNCPGQTVLSGDKAKIAEAMADAQNAGFKRAIPLNVAGAYHSRLMQPAADAFAAYLADKPFATPQIPVFTNTTGQEVSNPDEIKQALVTQVVSAVRWEDCFRGLVSLGMTEFYECGPGATLAGLAKRIDRDAVVSSLGEFADLPL</sequence>
<dbReference type="SUPFAM" id="SSF55048">
    <property type="entry name" value="Probable ACP-binding domain of malonyl-CoA ACP transacylase"/>
    <property type="match status" value="1"/>
</dbReference>
<dbReference type="GO" id="GO:0004314">
    <property type="term" value="F:[acyl-carrier-protein] S-malonyltransferase activity"/>
    <property type="evidence" value="ECO:0007669"/>
    <property type="project" value="UniProtKB-EC"/>
</dbReference>
<dbReference type="PIRSF" id="PIRSF000446">
    <property type="entry name" value="Mct"/>
    <property type="match status" value="1"/>
</dbReference>
<evidence type="ECO:0000256" key="3">
    <source>
        <dbReference type="ARBA" id="ARBA00022679"/>
    </source>
</evidence>
<gene>
    <name evidence="9" type="primary">fabD</name>
    <name evidence="9" type="ORF">GCM10007047_13700</name>
</gene>
<dbReference type="NCBIfam" id="TIGR00128">
    <property type="entry name" value="fabD"/>
    <property type="match status" value="1"/>
</dbReference>
<evidence type="ECO:0000256" key="7">
    <source>
        <dbReference type="PIRSR" id="PIRSR000446-1"/>
    </source>
</evidence>
<keyword evidence="10" id="KW-1185">Reference proteome</keyword>
<organism evidence="9 10">
    <name type="scientific">Cerasicoccus arenae</name>
    <dbReference type="NCBI Taxonomy" id="424488"/>
    <lineage>
        <taxon>Bacteria</taxon>
        <taxon>Pseudomonadati</taxon>
        <taxon>Verrucomicrobiota</taxon>
        <taxon>Opitutia</taxon>
        <taxon>Puniceicoccales</taxon>
        <taxon>Cerasicoccaceae</taxon>
        <taxon>Cerasicoccus</taxon>
    </lineage>
</organism>
<dbReference type="InterPro" id="IPR016036">
    <property type="entry name" value="Malonyl_transacylase_ACP-bd"/>
</dbReference>
<dbReference type="Gene3D" id="3.40.366.10">
    <property type="entry name" value="Malonyl-Coenzyme A Acyl Carrier Protein, domain 2"/>
    <property type="match status" value="1"/>
</dbReference>
<evidence type="ECO:0000313" key="10">
    <source>
        <dbReference type="Proteomes" id="UP000642829"/>
    </source>
</evidence>
<protein>
    <recommendedName>
        <fullName evidence="2 6">Malonyl CoA-acyl carrier protein transacylase</fullName>
        <ecNumber evidence="1 6">2.3.1.39</ecNumber>
    </recommendedName>
</protein>
<reference evidence="9" key="2">
    <citation type="submission" date="2020-09" db="EMBL/GenBank/DDBJ databases">
        <authorList>
            <person name="Sun Q."/>
            <person name="Kim S."/>
        </authorList>
    </citation>
    <scope>NUCLEOTIDE SEQUENCE</scope>
    <source>
        <strain evidence="9">KCTC 12870</strain>
    </source>
</reference>
<name>A0A8J3DB06_9BACT</name>
<dbReference type="EC" id="2.3.1.39" evidence="1 6"/>
<proteinExistence type="inferred from homology"/>
<evidence type="ECO:0000313" key="9">
    <source>
        <dbReference type="EMBL" id="GHB98922.1"/>
    </source>
</evidence>
<dbReference type="Proteomes" id="UP000642829">
    <property type="component" value="Unassembled WGS sequence"/>
</dbReference>
<comment type="caution">
    <text evidence="9">The sequence shown here is derived from an EMBL/GenBank/DDBJ whole genome shotgun (WGS) entry which is preliminary data.</text>
</comment>
<keyword evidence="4 6" id="KW-0012">Acyltransferase</keyword>
<dbReference type="InterPro" id="IPR014043">
    <property type="entry name" value="Acyl_transferase_dom"/>
</dbReference>
<dbReference type="InterPro" id="IPR024925">
    <property type="entry name" value="Malonyl_CoA-ACP_transAc"/>
</dbReference>
<dbReference type="GO" id="GO:0006633">
    <property type="term" value="P:fatty acid biosynthetic process"/>
    <property type="evidence" value="ECO:0007669"/>
    <property type="project" value="TreeGrafter"/>
</dbReference>
<keyword evidence="3 6" id="KW-0808">Transferase</keyword>
<dbReference type="GO" id="GO:0005829">
    <property type="term" value="C:cytosol"/>
    <property type="evidence" value="ECO:0007669"/>
    <property type="project" value="TreeGrafter"/>
</dbReference>
<dbReference type="Pfam" id="PF00698">
    <property type="entry name" value="Acyl_transf_1"/>
    <property type="match status" value="1"/>
</dbReference>
<dbReference type="EMBL" id="BMXG01000007">
    <property type="protein sequence ID" value="GHB98922.1"/>
    <property type="molecule type" value="Genomic_DNA"/>
</dbReference>
<dbReference type="SMART" id="SM00827">
    <property type="entry name" value="PKS_AT"/>
    <property type="match status" value="1"/>
</dbReference>
<dbReference type="PANTHER" id="PTHR42681:SF1">
    <property type="entry name" value="MALONYL-COA-ACYL CARRIER PROTEIN TRANSACYLASE, MITOCHONDRIAL"/>
    <property type="match status" value="1"/>
</dbReference>
<dbReference type="InterPro" id="IPR050858">
    <property type="entry name" value="Mal-CoA-ACP_Trans/PKS_FabD"/>
</dbReference>
<evidence type="ECO:0000259" key="8">
    <source>
        <dbReference type="SMART" id="SM00827"/>
    </source>
</evidence>
<dbReference type="InterPro" id="IPR001227">
    <property type="entry name" value="Ac_transferase_dom_sf"/>
</dbReference>
<dbReference type="SUPFAM" id="SSF52151">
    <property type="entry name" value="FabD/lysophospholipase-like"/>
    <property type="match status" value="1"/>
</dbReference>
<evidence type="ECO:0000256" key="2">
    <source>
        <dbReference type="ARBA" id="ARBA00018953"/>
    </source>
</evidence>
<accession>A0A8J3DB06</accession>
<reference evidence="9" key="1">
    <citation type="journal article" date="2014" name="Int. J. Syst. Evol. Microbiol.">
        <title>Complete genome sequence of Corynebacterium casei LMG S-19264T (=DSM 44701T), isolated from a smear-ripened cheese.</title>
        <authorList>
            <consortium name="US DOE Joint Genome Institute (JGI-PGF)"/>
            <person name="Walter F."/>
            <person name="Albersmeier A."/>
            <person name="Kalinowski J."/>
            <person name="Ruckert C."/>
        </authorList>
    </citation>
    <scope>NUCLEOTIDE SEQUENCE</scope>
    <source>
        <strain evidence="9">KCTC 12870</strain>
    </source>
</reference>
<comment type="similarity">
    <text evidence="6">Belongs to the fabD family.</text>
</comment>
<feature type="active site" evidence="7">
    <location>
        <position position="197"/>
    </location>
</feature>